<feature type="region of interest" description="Disordered" evidence="1">
    <location>
        <begin position="1"/>
        <end position="26"/>
    </location>
</feature>
<evidence type="ECO:0000313" key="3">
    <source>
        <dbReference type="Proteomes" id="UP000006906"/>
    </source>
</evidence>
<gene>
    <name evidence="2" type="ORF">CHLRE_01g005543v5</name>
</gene>
<reference evidence="2 3" key="1">
    <citation type="journal article" date="2007" name="Science">
        <title>The Chlamydomonas genome reveals the evolution of key animal and plant functions.</title>
        <authorList>
            <person name="Merchant S.S."/>
            <person name="Prochnik S.E."/>
            <person name="Vallon O."/>
            <person name="Harris E.H."/>
            <person name="Karpowicz S.J."/>
            <person name="Witman G.B."/>
            <person name="Terry A."/>
            <person name="Salamov A."/>
            <person name="Fritz-Laylin L.K."/>
            <person name="Marechal-Drouard L."/>
            <person name="Marshall W.F."/>
            <person name="Qu L.H."/>
            <person name="Nelson D.R."/>
            <person name="Sanderfoot A.A."/>
            <person name="Spalding M.H."/>
            <person name="Kapitonov V.V."/>
            <person name="Ren Q."/>
            <person name="Ferris P."/>
            <person name="Lindquist E."/>
            <person name="Shapiro H."/>
            <person name="Lucas S.M."/>
            <person name="Grimwood J."/>
            <person name="Schmutz J."/>
            <person name="Cardol P."/>
            <person name="Cerutti H."/>
            <person name="Chanfreau G."/>
            <person name="Chen C.L."/>
            <person name="Cognat V."/>
            <person name="Croft M.T."/>
            <person name="Dent R."/>
            <person name="Dutcher S."/>
            <person name="Fernandez E."/>
            <person name="Fukuzawa H."/>
            <person name="Gonzalez-Ballester D."/>
            <person name="Gonzalez-Halphen D."/>
            <person name="Hallmann A."/>
            <person name="Hanikenne M."/>
            <person name="Hippler M."/>
            <person name="Inwood W."/>
            <person name="Jabbari K."/>
            <person name="Kalanon M."/>
            <person name="Kuras R."/>
            <person name="Lefebvre P.A."/>
            <person name="Lemaire S.D."/>
            <person name="Lobanov A.V."/>
            <person name="Lohr M."/>
            <person name="Manuell A."/>
            <person name="Meier I."/>
            <person name="Mets L."/>
            <person name="Mittag M."/>
            <person name="Mittelmeier T."/>
            <person name="Moroney J.V."/>
            <person name="Moseley J."/>
            <person name="Napoli C."/>
            <person name="Nedelcu A.M."/>
            <person name="Niyogi K."/>
            <person name="Novoselov S.V."/>
            <person name="Paulsen I.T."/>
            <person name="Pazour G."/>
            <person name="Purton S."/>
            <person name="Ral J.P."/>
            <person name="Riano-Pachon D.M."/>
            <person name="Riekhof W."/>
            <person name="Rymarquis L."/>
            <person name="Schroda M."/>
            <person name="Stern D."/>
            <person name="Umen J."/>
            <person name="Willows R."/>
            <person name="Wilson N."/>
            <person name="Zimmer S.L."/>
            <person name="Allmer J."/>
            <person name="Balk J."/>
            <person name="Bisova K."/>
            <person name="Chen C.J."/>
            <person name="Elias M."/>
            <person name="Gendler K."/>
            <person name="Hauser C."/>
            <person name="Lamb M.R."/>
            <person name="Ledford H."/>
            <person name="Long J.C."/>
            <person name="Minagawa J."/>
            <person name="Page M.D."/>
            <person name="Pan J."/>
            <person name="Pootakham W."/>
            <person name="Roje S."/>
            <person name="Rose A."/>
            <person name="Stahlberg E."/>
            <person name="Terauchi A.M."/>
            <person name="Yang P."/>
            <person name="Ball S."/>
            <person name="Bowler C."/>
            <person name="Dieckmann C.L."/>
            <person name="Gladyshev V.N."/>
            <person name="Green P."/>
            <person name="Jorgensen R."/>
            <person name="Mayfield S."/>
            <person name="Mueller-Roeber B."/>
            <person name="Rajamani S."/>
            <person name="Sayre R.T."/>
            <person name="Brokstein P."/>
            <person name="Dubchak I."/>
            <person name="Goodstein D."/>
            <person name="Hornick L."/>
            <person name="Huang Y.W."/>
            <person name="Jhaveri J."/>
            <person name="Luo Y."/>
            <person name="Martinez D."/>
            <person name="Ngau W.C."/>
            <person name="Otillar B."/>
            <person name="Poliakov A."/>
            <person name="Porter A."/>
            <person name="Szajkowski L."/>
            <person name="Werner G."/>
            <person name="Zhou K."/>
            <person name="Grigoriev I.V."/>
            <person name="Rokhsar D.S."/>
            <person name="Grossman A.R."/>
        </authorList>
    </citation>
    <scope>NUCLEOTIDE SEQUENCE [LARGE SCALE GENOMIC DNA]</scope>
    <source>
        <strain evidence="3">CC-503</strain>
    </source>
</reference>
<dbReference type="GeneID" id="66051927"/>
<name>A0A2K3E558_CHLRE</name>
<keyword evidence="3" id="KW-1185">Reference proteome</keyword>
<dbReference type="Gramene" id="PNW87877">
    <property type="protein sequence ID" value="PNW87877"/>
    <property type="gene ID" value="CHLRE_01g005543v5"/>
</dbReference>
<dbReference type="KEGG" id="cre:CHLRE_01g005543v5"/>
<organism evidence="2 3">
    <name type="scientific">Chlamydomonas reinhardtii</name>
    <name type="common">Chlamydomonas smithii</name>
    <dbReference type="NCBI Taxonomy" id="3055"/>
    <lineage>
        <taxon>Eukaryota</taxon>
        <taxon>Viridiplantae</taxon>
        <taxon>Chlorophyta</taxon>
        <taxon>core chlorophytes</taxon>
        <taxon>Chlorophyceae</taxon>
        <taxon>CS clade</taxon>
        <taxon>Chlamydomonadales</taxon>
        <taxon>Chlamydomonadaceae</taxon>
        <taxon>Chlamydomonas</taxon>
    </lineage>
</organism>
<dbReference type="RefSeq" id="XP_042928100.1">
    <property type="nucleotide sequence ID" value="XM_043058186.1"/>
</dbReference>
<proteinExistence type="predicted"/>
<evidence type="ECO:0000313" key="2">
    <source>
        <dbReference type="EMBL" id="PNW87877.1"/>
    </source>
</evidence>
<accession>A0A2K3E558</accession>
<sequence>MANPPNKPEVTKEGPEEPGQPKNYKYGNKTLSANAYVNALKDAKTKNRAWWWFRFNVVLAAGSVMTGPRQA</sequence>
<dbReference type="Proteomes" id="UP000006906">
    <property type="component" value="Chromosome 1"/>
</dbReference>
<dbReference type="EMBL" id="CM008962">
    <property type="protein sequence ID" value="PNW87877.1"/>
    <property type="molecule type" value="Genomic_DNA"/>
</dbReference>
<dbReference type="AlphaFoldDB" id="A0A2K3E558"/>
<protein>
    <submittedName>
        <fullName evidence="2">Uncharacterized protein</fullName>
    </submittedName>
</protein>
<dbReference type="InParanoid" id="A0A2K3E558"/>
<dbReference type="OrthoDB" id="558265at2759"/>
<evidence type="ECO:0000256" key="1">
    <source>
        <dbReference type="SAM" id="MobiDB-lite"/>
    </source>
</evidence>